<dbReference type="InterPro" id="IPR036388">
    <property type="entry name" value="WH-like_DNA-bd_sf"/>
</dbReference>
<keyword evidence="4" id="KW-0804">Transcription</keyword>
<dbReference type="AlphaFoldDB" id="A0A3A5MLR6"/>
<dbReference type="GO" id="GO:0032993">
    <property type="term" value="C:protein-DNA complex"/>
    <property type="evidence" value="ECO:0007669"/>
    <property type="project" value="TreeGrafter"/>
</dbReference>
<dbReference type="InterPro" id="IPR000847">
    <property type="entry name" value="LysR_HTH_N"/>
</dbReference>
<dbReference type="GO" id="GO:0003700">
    <property type="term" value="F:DNA-binding transcription factor activity"/>
    <property type="evidence" value="ECO:0007669"/>
    <property type="project" value="InterPro"/>
</dbReference>
<proteinExistence type="inferred from homology"/>
<feature type="domain" description="HTH lysR-type" evidence="5">
    <location>
        <begin position="2"/>
        <end position="59"/>
    </location>
</feature>
<gene>
    <name evidence="6" type="ORF">D6T64_18895</name>
</gene>
<dbReference type="Gene3D" id="3.40.190.290">
    <property type="match status" value="1"/>
</dbReference>
<evidence type="ECO:0000256" key="1">
    <source>
        <dbReference type="ARBA" id="ARBA00009437"/>
    </source>
</evidence>
<dbReference type="Pfam" id="PF03466">
    <property type="entry name" value="LysR_substrate"/>
    <property type="match status" value="1"/>
</dbReference>
<dbReference type="PANTHER" id="PTHR30346">
    <property type="entry name" value="TRANSCRIPTIONAL DUAL REGULATOR HCAR-RELATED"/>
    <property type="match status" value="1"/>
</dbReference>
<dbReference type="CDD" id="cd08423">
    <property type="entry name" value="PBP2_LTTR_like_6"/>
    <property type="match status" value="1"/>
</dbReference>
<dbReference type="InterPro" id="IPR005119">
    <property type="entry name" value="LysR_subst-bd"/>
</dbReference>
<dbReference type="Gene3D" id="1.10.10.10">
    <property type="entry name" value="Winged helix-like DNA-binding domain superfamily/Winged helix DNA-binding domain"/>
    <property type="match status" value="1"/>
</dbReference>
<comment type="caution">
    <text evidence="6">The sequence shown here is derived from an EMBL/GenBank/DDBJ whole genome shotgun (WGS) entry which is preliminary data.</text>
</comment>
<name>A0A3A5MLR6_9MICO</name>
<evidence type="ECO:0000256" key="3">
    <source>
        <dbReference type="ARBA" id="ARBA00023125"/>
    </source>
</evidence>
<dbReference type="PANTHER" id="PTHR30346:SF29">
    <property type="entry name" value="LYSR SUBSTRATE-BINDING"/>
    <property type="match status" value="1"/>
</dbReference>
<evidence type="ECO:0000256" key="2">
    <source>
        <dbReference type="ARBA" id="ARBA00023015"/>
    </source>
</evidence>
<dbReference type="GO" id="GO:0003677">
    <property type="term" value="F:DNA binding"/>
    <property type="evidence" value="ECO:0007669"/>
    <property type="project" value="UniProtKB-KW"/>
</dbReference>
<keyword evidence="2" id="KW-0805">Transcription regulation</keyword>
<dbReference type="PROSITE" id="PS50931">
    <property type="entry name" value="HTH_LYSR"/>
    <property type="match status" value="1"/>
</dbReference>
<dbReference type="SUPFAM" id="SSF53850">
    <property type="entry name" value="Periplasmic binding protein-like II"/>
    <property type="match status" value="1"/>
</dbReference>
<dbReference type="Proteomes" id="UP000272015">
    <property type="component" value="Unassembled WGS sequence"/>
</dbReference>
<organism evidence="6 7">
    <name type="scientific">Cryobacterium melibiosiphilum</name>
    <dbReference type="NCBI Taxonomy" id="995039"/>
    <lineage>
        <taxon>Bacteria</taxon>
        <taxon>Bacillati</taxon>
        <taxon>Actinomycetota</taxon>
        <taxon>Actinomycetes</taxon>
        <taxon>Micrococcales</taxon>
        <taxon>Microbacteriaceae</taxon>
        <taxon>Cryobacterium</taxon>
    </lineage>
</organism>
<dbReference type="RefSeq" id="WP_119976220.1">
    <property type="nucleotide sequence ID" value="NZ_JBHSQA010000009.1"/>
</dbReference>
<reference evidence="6 7" key="1">
    <citation type="submission" date="2018-09" db="EMBL/GenBank/DDBJ databases">
        <title>Novel species of Cryobacterium.</title>
        <authorList>
            <person name="Liu Q."/>
            <person name="Xin Y.-H."/>
        </authorList>
    </citation>
    <scope>NUCLEOTIDE SEQUENCE [LARGE SCALE GENOMIC DNA]</scope>
    <source>
        <strain evidence="6 7">Hh39</strain>
    </source>
</reference>
<keyword evidence="3" id="KW-0238">DNA-binding</keyword>
<sequence length="304" mass="33476">MLDIRRLALLLDVVELGSITAAADKLGYSPSGVSQQLRRLEQEIGQPLLQRQTRGMVPTEARHVLAAHARKILRQMDAAEADLGEIAGLGRGNLALGTFPTLGGSFLPIVINTFRKQYPAIDLDVRSSRFEHLIEMLESGQVGLSLLWDYEWNRIDPERFSLTPVFEDATALIVAKDHPLARRKHIKMTELATQEWIVRGDNHPVVEVLQRSCQAAGFSPKIAFRANDYQEAQAMVSAGLGVALAPRTAVVNKHPGVNIVSLGTTAPSRQILLAHRHDRVRAAAEVAFQATLLEVAKLHAAEFR</sequence>
<evidence type="ECO:0000259" key="5">
    <source>
        <dbReference type="PROSITE" id="PS50931"/>
    </source>
</evidence>
<dbReference type="InterPro" id="IPR036390">
    <property type="entry name" value="WH_DNA-bd_sf"/>
</dbReference>
<evidence type="ECO:0000313" key="7">
    <source>
        <dbReference type="Proteomes" id="UP000272015"/>
    </source>
</evidence>
<dbReference type="EMBL" id="QZVS01000095">
    <property type="protein sequence ID" value="RJT85678.1"/>
    <property type="molecule type" value="Genomic_DNA"/>
</dbReference>
<comment type="similarity">
    <text evidence="1">Belongs to the LysR transcriptional regulatory family.</text>
</comment>
<dbReference type="Pfam" id="PF00126">
    <property type="entry name" value="HTH_1"/>
    <property type="match status" value="1"/>
</dbReference>
<evidence type="ECO:0000313" key="6">
    <source>
        <dbReference type="EMBL" id="RJT85678.1"/>
    </source>
</evidence>
<dbReference type="FunFam" id="1.10.10.10:FF:000001">
    <property type="entry name" value="LysR family transcriptional regulator"/>
    <property type="match status" value="1"/>
</dbReference>
<dbReference type="SUPFAM" id="SSF46785">
    <property type="entry name" value="Winged helix' DNA-binding domain"/>
    <property type="match status" value="1"/>
</dbReference>
<protein>
    <submittedName>
        <fullName evidence="6">LysR family transcriptional regulator</fullName>
    </submittedName>
</protein>
<dbReference type="OrthoDB" id="3181812at2"/>
<keyword evidence="7" id="KW-1185">Reference proteome</keyword>
<evidence type="ECO:0000256" key="4">
    <source>
        <dbReference type="ARBA" id="ARBA00023163"/>
    </source>
</evidence>
<accession>A0A3A5MLR6</accession>